<dbReference type="AlphaFoldDB" id="A0A0C2XE34"/>
<evidence type="ECO:0000313" key="1">
    <source>
        <dbReference type="EMBL" id="KIL67083.1"/>
    </source>
</evidence>
<dbReference type="Proteomes" id="UP000054549">
    <property type="component" value="Unassembled WGS sequence"/>
</dbReference>
<dbReference type="EMBL" id="KN818233">
    <property type="protein sequence ID" value="KIL67083.1"/>
    <property type="molecule type" value="Genomic_DNA"/>
</dbReference>
<name>A0A0C2XE34_AMAMK</name>
<evidence type="ECO:0000313" key="2">
    <source>
        <dbReference type="Proteomes" id="UP000054549"/>
    </source>
</evidence>
<gene>
    <name evidence="1" type="ORF">M378DRAFT_160060</name>
</gene>
<sequence length="71" mass="7751">MLCALAHIDGSSSKKQPRRGMFTYTGLSTLLELAVKLCVPIVQLVFGQTGTACLCSKQKDRRNFPGSSRFS</sequence>
<accession>A0A0C2XE34</accession>
<protein>
    <submittedName>
        <fullName evidence="1">Uncharacterized protein</fullName>
    </submittedName>
</protein>
<dbReference type="HOGENOM" id="CLU_2746794_0_0_1"/>
<feature type="non-terminal residue" evidence="1">
    <location>
        <position position="71"/>
    </location>
</feature>
<dbReference type="InParanoid" id="A0A0C2XE34"/>
<keyword evidence="2" id="KW-1185">Reference proteome</keyword>
<proteinExistence type="predicted"/>
<organism evidence="1 2">
    <name type="scientific">Amanita muscaria (strain Koide BX008)</name>
    <dbReference type="NCBI Taxonomy" id="946122"/>
    <lineage>
        <taxon>Eukaryota</taxon>
        <taxon>Fungi</taxon>
        <taxon>Dikarya</taxon>
        <taxon>Basidiomycota</taxon>
        <taxon>Agaricomycotina</taxon>
        <taxon>Agaricomycetes</taxon>
        <taxon>Agaricomycetidae</taxon>
        <taxon>Agaricales</taxon>
        <taxon>Pluteineae</taxon>
        <taxon>Amanitaceae</taxon>
        <taxon>Amanita</taxon>
    </lineage>
</organism>
<reference evidence="1 2" key="1">
    <citation type="submission" date="2014-04" db="EMBL/GenBank/DDBJ databases">
        <title>Evolutionary Origins and Diversification of the Mycorrhizal Mutualists.</title>
        <authorList>
            <consortium name="DOE Joint Genome Institute"/>
            <consortium name="Mycorrhizal Genomics Consortium"/>
            <person name="Kohler A."/>
            <person name="Kuo A."/>
            <person name="Nagy L.G."/>
            <person name="Floudas D."/>
            <person name="Copeland A."/>
            <person name="Barry K.W."/>
            <person name="Cichocki N."/>
            <person name="Veneault-Fourrey C."/>
            <person name="LaButti K."/>
            <person name="Lindquist E.A."/>
            <person name="Lipzen A."/>
            <person name="Lundell T."/>
            <person name="Morin E."/>
            <person name="Murat C."/>
            <person name="Riley R."/>
            <person name="Ohm R."/>
            <person name="Sun H."/>
            <person name="Tunlid A."/>
            <person name="Henrissat B."/>
            <person name="Grigoriev I.V."/>
            <person name="Hibbett D.S."/>
            <person name="Martin F."/>
        </authorList>
    </citation>
    <scope>NUCLEOTIDE SEQUENCE [LARGE SCALE GENOMIC DNA]</scope>
    <source>
        <strain evidence="1 2">Koide BX008</strain>
    </source>
</reference>